<name>A0A2P2QIY9_RHIMU</name>
<accession>A0A2P2QIY9</accession>
<reference evidence="1" key="1">
    <citation type="submission" date="2018-02" db="EMBL/GenBank/DDBJ databases">
        <title>Rhizophora mucronata_Transcriptome.</title>
        <authorList>
            <person name="Meera S.P."/>
            <person name="Sreeshan A."/>
            <person name="Augustine A."/>
        </authorList>
    </citation>
    <scope>NUCLEOTIDE SEQUENCE</scope>
    <source>
        <tissue evidence="1">Leaf</tissue>
    </source>
</reference>
<evidence type="ECO:0000313" key="1">
    <source>
        <dbReference type="EMBL" id="MBX66980.1"/>
    </source>
</evidence>
<protein>
    <submittedName>
        <fullName evidence="1">Uncharacterized protein</fullName>
    </submittedName>
</protein>
<dbReference type="AlphaFoldDB" id="A0A2P2QIY9"/>
<organism evidence="1">
    <name type="scientific">Rhizophora mucronata</name>
    <name type="common">Asiatic mangrove</name>
    <dbReference type="NCBI Taxonomy" id="61149"/>
    <lineage>
        <taxon>Eukaryota</taxon>
        <taxon>Viridiplantae</taxon>
        <taxon>Streptophyta</taxon>
        <taxon>Embryophyta</taxon>
        <taxon>Tracheophyta</taxon>
        <taxon>Spermatophyta</taxon>
        <taxon>Magnoliopsida</taxon>
        <taxon>eudicotyledons</taxon>
        <taxon>Gunneridae</taxon>
        <taxon>Pentapetalae</taxon>
        <taxon>rosids</taxon>
        <taxon>fabids</taxon>
        <taxon>Malpighiales</taxon>
        <taxon>Rhizophoraceae</taxon>
        <taxon>Rhizophora</taxon>
    </lineage>
</organism>
<dbReference type="EMBL" id="GGEC01086496">
    <property type="protein sequence ID" value="MBX66980.1"/>
    <property type="molecule type" value="Transcribed_RNA"/>
</dbReference>
<sequence>MKEKKKLFTHFCLSSHTDMFPRTKQTETIGNSSITSSTV</sequence>
<proteinExistence type="predicted"/>